<reference evidence="2" key="1">
    <citation type="submission" date="2024-02" db="EMBL/GenBank/DDBJ databases">
        <authorList>
            <consortium name="ELIXIR-Norway"/>
            <consortium name="Elixir Norway"/>
        </authorList>
    </citation>
    <scope>NUCLEOTIDE SEQUENCE</scope>
</reference>
<evidence type="ECO:0000313" key="2">
    <source>
        <dbReference type="EMBL" id="CAK9278078.1"/>
    </source>
</evidence>
<gene>
    <name evidence="2" type="ORF">CSSPJE1EN1_LOCUS23556</name>
</gene>
<accession>A0ABP0XG24</accession>
<sequence length="485" mass="52940">MASNSTVLHAGNWCSFRCRTEVTPSLASTEPPPAPESAKRHVIRSLQHARHVDPGSSSAPLREQYDDKVLCADDADILIRTRDLISEILEKHDSQNCDSNEGTVHHTPCVHEGDGKIAMEEGKRENQPVVGEAHDIMAISSQITHRMLVDEEVISIQQEAWFVVKLKKKSNEQLLSAEELDSGHHELREKTAVLIREDNKLAVKTIREAISDLYYFSDSDEQTADAESKLVTESECSSQVFDSLGLLTTAVTAKPTQPNQPSLPAHFDAPSSRPGSNLLPPPTTWASVLGSSSTSTKIQEEKQMVIPNASAHENAVTSASMTVQEENSSLIKEPLGKSSAQVHLRKMLKEESLLKNSSEPSIRMAKHQPPLLLRWNDEQNTAWTALGIPAAPSASGLQCMSQSCAILLFLQPLEISSQSRWQCPIPPHIPTFAPTPASMPYPAHMSSVPLPVAPIPVVPDCLTVPFSSSAYETVQPSASSNWLAT</sequence>
<organism evidence="2 3">
    <name type="scientific">Sphagnum jensenii</name>
    <dbReference type="NCBI Taxonomy" id="128206"/>
    <lineage>
        <taxon>Eukaryota</taxon>
        <taxon>Viridiplantae</taxon>
        <taxon>Streptophyta</taxon>
        <taxon>Embryophyta</taxon>
        <taxon>Bryophyta</taxon>
        <taxon>Sphagnophytina</taxon>
        <taxon>Sphagnopsida</taxon>
        <taxon>Sphagnales</taxon>
        <taxon>Sphagnaceae</taxon>
        <taxon>Sphagnum</taxon>
    </lineage>
</organism>
<keyword evidence="3" id="KW-1185">Reference proteome</keyword>
<dbReference type="Proteomes" id="UP001497444">
    <property type="component" value="Chromosome 8"/>
</dbReference>
<protein>
    <submittedName>
        <fullName evidence="2">Uncharacterized protein</fullName>
    </submittedName>
</protein>
<proteinExistence type="predicted"/>
<dbReference type="EMBL" id="OZ020103">
    <property type="protein sequence ID" value="CAK9278078.1"/>
    <property type="molecule type" value="Genomic_DNA"/>
</dbReference>
<feature type="region of interest" description="Disordered" evidence="1">
    <location>
        <begin position="254"/>
        <end position="285"/>
    </location>
</feature>
<evidence type="ECO:0000256" key="1">
    <source>
        <dbReference type="SAM" id="MobiDB-lite"/>
    </source>
</evidence>
<evidence type="ECO:0000313" key="3">
    <source>
        <dbReference type="Proteomes" id="UP001497444"/>
    </source>
</evidence>
<name>A0ABP0XG24_9BRYO</name>